<dbReference type="InterPro" id="IPR001995">
    <property type="entry name" value="Peptidase_A2_cat"/>
</dbReference>
<feature type="domain" description="Peptidase A2" evidence="4">
    <location>
        <begin position="65"/>
        <end position="149"/>
    </location>
</feature>
<evidence type="ECO:0000256" key="2">
    <source>
        <dbReference type="SAM" id="SignalP"/>
    </source>
</evidence>
<proteinExistence type="predicted"/>
<dbReference type="Gene3D" id="2.30.42.10">
    <property type="match status" value="1"/>
</dbReference>
<accession>A0A9X1TY10</accession>
<reference evidence="5" key="1">
    <citation type="submission" date="2022-01" db="EMBL/GenBank/DDBJ databases">
        <authorList>
            <person name="Jo J.-H."/>
            <person name="Im W.-T."/>
        </authorList>
    </citation>
    <scope>NUCLEOTIDE SEQUENCE</scope>
    <source>
        <strain evidence="5">G124</strain>
    </source>
</reference>
<keyword evidence="5" id="KW-0645">Protease</keyword>
<sequence>MKIHKRIGFGILLLAAAMGLTAQAAFPQIATPTVTAVADRSAVISFELYRGNRMFLKGRINGVETAMVLDSGAGVTTLDRDFARKIGLKGGQKIEAQGTGGTQEAELFQNVTIEAGNLKLSEATVVAIDLSQVAKGIGRPMPVILGRELFMNSVIGIDYDRNEMTLSPANGFLAPAGATEVKLKREGTLHFIPISIAGLPPVDAAFDLGNGGAISVSKEYHEAHPLFASLPFAISMSGGVGGVHEMKRITLPKVDMAGFSFASVPADLGALPDGPYEDRANVGIQMFRQFKVTLDLGHDRLWLQRNAKPADFSRDRSGLFTLLEDDHFNVMHVSPGSPADRANLKKGDRLVGVGGVRVGPGFFDGPQGNWSRSAPGTNVQLTKSDGVTVTLTLADYF</sequence>
<dbReference type="PROSITE" id="PS50175">
    <property type="entry name" value="ASP_PROT_RETROV"/>
    <property type="match status" value="1"/>
</dbReference>
<keyword evidence="2" id="KW-0732">Signal</keyword>
<dbReference type="SUPFAM" id="SSF50156">
    <property type="entry name" value="PDZ domain-like"/>
    <property type="match status" value="1"/>
</dbReference>
<dbReference type="InterPro" id="IPR036034">
    <property type="entry name" value="PDZ_sf"/>
</dbReference>
<dbReference type="Proteomes" id="UP001139410">
    <property type="component" value="Unassembled WGS sequence"/>
</dbReference>
<evidence type="ECO:0000313" key="5">
    <source>
        <dbReference type="EMBL" id="MCF2515770.1"/>
    </source>
</evidence>
<dbReference type="PROSITE" id="PS50106">
    <property type="entry name" value="PDZ"/>
    <property type="match status" value="1"/>
</dbReference>
<protein>
    <submittedName>
        <fullName evidence="5">Aspartyl protease family protein</fullName>
    </submittedName>
</protein>
<name>A0A9X1TY10_9SPHN</name>
<keyword evidence="6" id="KW-1185">Reference proteome</keyword>
<evidence type="ECO:0000313" key="6">
    <source>
        <dbReference type="Proteomes" id="UP001139410"/>
    </source>
</evidence>
<dbReference type="EMBL" id="JAKFGM010000003">
    <property type="protein sequence ID" value="MCF2515770.1"/>
    <property type="molecule type" value="Genomic_DNA"/>
</dbReference>
<evidence type="ECO:0000256" key="1">
    <source>
        <dbReference type="ARBA" id="ARBA00022801"/>
    </source>
</evidence>
<keyword evidence="1" id="KW-0378">Hydrolase</keyword>
<gene>
    <name evidence="5" type="ORF">LVY65_11955</name>
</gene>
<dbReference type="Gene3D" id="2.40.70.10">
    <property type="entry name" value="Acid Proteases"/>
    <property type="match status" value="1"/>
</dbReference>
<dbReference type="InterPro" id="IPR001478">
    <property type="entry name" value="PDZ"/>
</dbReference>
<feature type="domain" description="PDZ" evidence="3">
    <location>
        <begin position="300"/>
        <end position="358"/>
    </location>
</feature>
<evidence type="ECO:0000259" key="3">
    <source>
        <dbReference type="PROSITE" id="PS50106"/>
    </source>
</evidence>
<comment type="caution">
    <text evidence="5">The sequence shown here is derived from an EMBL/GenBank/DDBJ whole genome shotgun (WGS) entry which is preliminary data.</text>
</comment>
<dbReference type="InterPro" id="IPR034122">
    <property type="entry name" value="Retropepsin-like_bacterial"/>
</dbReference>
<evidence type="ECO:0000259" key="4">
    <source>
        <dbReference type="PROSITE" id="PS50175"/>
    </source>
</evidence>
<dbReference type="SUPFAM" id="SSF50630">
    <property type="entry name" value="Acid proteases"/>
    <property type="match status" value="1"/>
</dbReference>
<organism evidence="5 6">
    <name type="scientific">Sphingomonas cremea</name>
    <dbReference type="NCBI Taxonomy" id="2904799"/>
    <lineage>
        <taxon>Bacteria</taxon>
        <taxon>Pseudomonadati</taxon>
        <taxon>Pseudomonadota</taxon>
        <taxon>Alphaproteobacteria</taxon>
        <taxon>Sphingomonadales</taxon>
        <taxon>Sphingomonadaceae</taxon>
        <taxon>Sphingomonas</taxon>
    </lineage>
</organism>
<dbReference type="GO" id="GO:0004190">
    <property type="term" value="F:aspartic-type endopeptidase activity"/>
    <property type="evidence" value="ECO:0007669"/>
    <property type="project" value="InterPro"/>
</dbReference>
<dbReference type="CDD" id="cd05483">
    <property type="entry name" value="retropepsin_like_bacteria"/>
    <property type="match status" value="1"/>
</dbReference>
<dbReference type="Pfam" id="PF13650">
    <property type="entry name" value="Asp_protease_2"/>
    <property type="match status" value="1"/>
</dbReference>
<feature type="chain" id="PRO_5040896936" evidence="2">
    <location>
        <begin position="25"/>
        <end position="397"/>
    </location>
</feature>
<dbReference type="RefSeq" id="WP_235068479.1">
    <property type="nucleotide sequence ID" value="NZ_JAKFGM010000003.1"/>
</dbReference>
<dbReference type="AlphaFoldDB" id="A0A9X1TY10"/>
<dbReference type="GO" id="GO:0006508">
    <property type="term" value="P:proteolysis"/>
    <property type="evidence" value="ECO:0007669"/>
    <property type="project" value="UniProtKB-KW"/>
</dbReference>
<feature type="signal peptide" evidence="2">
    <location>
        <begin position="1"/>
        <end position="24"/>
    </location>
</feature>
<dbReference type="InterPro" id="IPR021109">
    <property type="entry name" value="Peptidase_aspartic_dom_sf"/>
</dbReference>